<sequence>QIFLCGMYGFSKEIVERPGYWPSSAHICGFWFLPMAWQFSCDKCRELFSGDFNSSFEGILCANHAGLEDFLMGSSYLSLPIFIGLSSIGR</sequence>
<accession>A0A453NRJ4</accession>
<dbReference type="Gramene" id="AET6Gv20456800.50">
    <property type="protein sequence ID" value="AET6Gv20456800.50"/>
    <property type="gene ID" value="AET6Gv20456800"/>
</dbReference>
<evidence type="ECO:0000313" key="2">
    <source>
        <dbReference type="Proteomes" id="UP000015105"/>
    </source>
</evidence>
<dbReference type="AlphaFoldDB" id="A0A453NRJ4"/>
<reference evidence="1" key="3">
    <citation type="journal article" date="2017" name="Nature">
        <title>Genome sequence of the progenitor of the wheat D genome Aegilops tauschii.</title>
        <authorList>
            <person name="Luo M.C."/>
            <person name="Gu Y.Q."/>
            <person name="Puiu D."/>
            <person name="Wang H."/>
            <person name="Twardziok S.O."/>
            <person name="Deal K.R."/>
            <person name="Huo N."/>
            <person name="Zhu T."/>
            <person name="Wang L."/>
            <person name="Wang Y."/>
            <person name="McGuire P.E."/>
            <person name="Liu S."/>
            <person name="Long H."/>
            <person name="Ramasamy R.K."/>
            <person name="Rodriguez J.C."/>
            <person name="Van S.L."/>
            <person name="Yuan L."/>
            <person name="Wang Z."/>
            <person name="Xia Z."/>
            <person name="Xiao L."/>
            <person name="Anderson O.D."/>
            <person name="Ouyang S."/>
            <person name="Liang Y."/>
            <person name="Zimin A.V."/>
            <person name="Pertea G."/>
            <person name="Qi P."/>
            <person name="Bennetzen J.L."/>
            <person name="Dai X."/>
            <person name="Dawson M.W."/>
            <person name="Muller H.G."/>
            <person name="Kugler K."/>
            <person name="Rivarola-Duarte L."/>
            <person name="Spannagl M."/>
            <person name="Mayer K.F.X."/>
            <person name="Lu F.H."/>
            <person name="Bevan M.W."/>
            <person name="Leroy P."/>
            <person name="Li P."/>
            <person name="You F.M."/>
            <person name="Sun Q."/>
            <person name="Liu Z."/>
            <person name="Lyons E."/>
            <person name="Wicker T."/>
            <person name="Salzberg S.L."/>
            <person name="Devos K.M."/>
            <person name="Dvorak J."/>
        </authorList>
    </citation>
    <scope>NUCLEOTIDE SEQUENCE [LARGE SCALE GENOMIC DNA]</scope>
    <source>
        <strain evidence="1">cv. AL8/78</strain>
    </source>
</reference>
<reference evidence="1" key="5">
    <citation type="journal article" date="2021" name="G3 (Bethesda)">
        <title>Aegilops tauschii genome assembly Aet v5.0 features greater sequence contiguity and improved annotation.</title>
        <authorList>
            <person name="Wang L."/>
            <person name="Zhu T."/>
            <person name="Rodriguez J.C."/>
            <person name="Deal K.R."/>
            <person name="Dubcovsky J."/>
            <person name="McGuire P.E."/>
            <person name="Lux T."/>
            <person name="Spannagl M."/>
            <person name="Mayer K.F.X."/>
            <person name="Baldrich P."/>
            <person name="Meyers B.C."/>
            <person name="Huo N."/>
            <person name="Gu Y.Q."/>
            <person name="Zhou H."/>
            <person name="Devos K.M."/>
            <person name="Bennetzen J.L."/>
            <person name="Unver T."/>
            <person name="Budak H."/>
            <person name="Gulick P.J."/>
            <person name="Galiba G."/>
            <person name="Kalapos B."/>
            <person name="Nelson D.R."/>
            <person name="Li P."/>
            <person name="You F.M."/>
            <person name="Luo M.C."/>
            <person name="Dvorak J."/>
        </authorList>
    </citation>
    <scope>NUCLEOTIDE SEQUENCE [LARGE SCALE GENOMIC DNA]</scope>
    <source>
        <strain evidence="1">cv. AL8/78</strain>
    </source>
</reference>
<reference evidence="2" key="2">
    <citation type="journal article" date="2017" name="Nat. Plants">
        <title>The Aegilops tauschii genome reveals multiple impacts of transposons.</title>
        <authorList>
            <person name="Zhao G."/>
            <person name="Zou C."/>
            <person name="Li K."/>
            <person name="Wang K."/>
            <person name="Li T."/>
            <person name="Gao L."/>
            <person name="Zhang X."/>
            <person name="Wang H."/>
            <person name="Yang Z."/>
            <person name="Liu X."/>
            <person name="Jiang W."/>
            <person name="Mao L."/>
            <person name="Kong X."/>
            <person name="Jiao Y."/>
            <person name="Jia J."/>
        </authorList>
    </citation>
    <scope>NUCLEOTIDE SEQUENCE [LARGE SCALE GENOMIC DNA]</scope>
    <source>
        <strain evidence="2">cv. AL8/78</strain>
    </source>
</reference>
<keyword evidence="2" id="KW-1185">Reference proteome</keyword>
<proteinExistence type="predicted"/>
<dbReference type="EnsemblPlants" id="AET6Gv20456800.50">
    <property type="protein sequence ID" value="AET6Gv20456800.50"/>
    <property type="gene ID" value="AET6Gv20456800"/>
</dbReference>
<reference evidence="2" key="1">
    <citation type="journal article" date="2014" name="Science">
        <title>Ancient hybridizations among the ancestral genomes of bread wheat.</title>
        <authorList>
            <consortium name="International Wheat Genome Sequencing Consortium,"/>
            <person name="Marcussen T."/>
            <person name="Sandve S.R."/>
            <person name="Heier L."/>
            <person name="Spannagl M."/>
            <person name="Pfeifer M."/>
            <person name="Jakobsen K.S."/>
            <person name="Wulff B.B."/>
            <person name="Steuernagel B."/>
            <person name="Mayer K.F."/>
            <person name="Olsen O.A."/>
        </authorList>
    </citation>
    <scope>NUCLEOTIDE SEQUENCE [LARGE SCALE GENOMIC DNA]</scope>
    <source>
        <strain evidence="2">cv. AL8/78</strain>
    </source>
</reference>
<reference evidence="1" key="4">
    <citation type="submission" date="2019-03" db="UniProtKB">
        <authorList>
            <consortium name="EnsemblPlants"/>
        </authorList>
    </citation>
    <scope>IDENTIFICATION</scope>
</reference>
<name>A0A453NRJ4_AEGTS</name>
<dbReference type="Proteomes" id="UP000015105">
    <property type="component" value="Chromosome 6D"/>
</dbReference>
<protein>
    <submittedName>
        <fullName evidence="1">Uncharacterized protein</fullName>
    </submittedName>
</protein>
<evidence type="ECO:0000313" key="1">
    <source>
        <dbReference type="EnsemblPlants" id="AET6Gv20456800.50"/>
    </source>
</evidence>
<organism evidence="1 2">
    <name type="scientific">Aegilops tauschii subsp. strangulata</name>
    <name type="common">Goatgrass</name>
    <dbReference type="NCBI Taxonomy" id="200361"/>
    <lineage>
        <taxon>Eukaryota</taxon>
        <taxon>Viridiplantae</taxon>
        <taxon>Streptophyta</taxon>
        <taxon>Embryophyta</taxon>
        <taxon>Tracheophyta</taxon>
        <taxon>Spermatophyta</taxon>
        <taxon>Magnoliopsida</taxon>
        <taxon>Liliopsida</taxon>
        <taxon>Poales</taxon>
        <taxon>Poaceae</taxon>
        <taxon>BOP clade</taxon>
        <taxon>Pooideae</taxon>
        <taxon>Triticodae</taxon>
        <taxon>Triticeae</taxon>
        <taxon>Triticinae</taxon>
        <taxon>Aegilops</taxon>
    </lineage>
</organism>